<gene>
    <name evidence="3" type="ORF">K491DRAFT_713485</name>
</gene>
<evidence type="ECO:0000256" key="1">
    <source>
        <dbReference type="PROSITE-ProRule" id="PRU00175"/>
    </source>
</evidence>
<feature type="domain" description="RING-type" evidence="2">
    <location>
        <begin position="29"/>
        <end position="80"/>
    </location>
</feature>
<dbReference type="AlphaFoldDB" id="A0A6A6TGI5"/>
<dbReference type="Proteomes" id="UP000799324">
    <property type="component" value="Unassembled WGS sequence"/>
</dbReference>
<dbReference type="Pfam" id="PF13639">
    <property type="entry name" value="zf-RING_2"/>
    <property type="match status" value="1"/>
</dbReference>
<dbReference type="Gene3D" id="3.30.40.10">
    <property type="entry name" value="Zinc/RING finger domain, C3HC4 (zinc finger)"/>
    <property type="match status" value="1"/>
</dbReference>
<dbReference type="OrthoDB" id="3798356at2759"/>
<evidence type="ECO:0000313" key="4">
    <source>
        <dbReference type="Proteomes" id="UP000799324"/>
    </source>
</evidence>
<accession>A0A6A6TGI5</accession>
<evidence type="ECO:0000259" key="2">
    <source>
        <dbReference type="PROSITE" id="PS50089"/>
    </source>
</evidence>
<name>A0A6A6TGI5_9PLEO</name>
<dbReference type="EMBL" id="MU004314">
    <property type="protein sequence ID" value="KAF2658546.1"/>
    <property type="molecule type" value="Genomic_DNA"/>
</dbReference>
<proteinExistence type="predicted"/>
<dbReference type="InterPro" id="IPR001841">
    <property type="entry name" value="Znf_RING"/>
</dbReference>
<keyword evidence="4" id="KW-1185">Reference proteome</keyword>
<dbReference type="InterPro" id="IPR013083">
    <property type="entry name" value="Znf_RING/FYVE/PHD"/>
</dbReference>
<dbReference type="PROSITE" id="PS50089">
    <property type="entry name" value="ZF_RING_2"/>
    <property type="match status" value="1"/>
</dbReference>
<dbReference type="SUPFAM" id="SSF57850">
    <property type="entry name" value="RING/U-box"/>
    <property type="match status" value="1"/>
</dbReference>
<keyword evidence="1" id="KW-0862">Zinc</keyword>
<sequence length="239" mass="26333">MPTEDEIADFLPNIIAVPRASLPSNEVECPICMYAFITEYPVRVSTSHPDSKCKHIFGNACIEKHIRSGGSRSTKCPVCREKWFHSGTEEEEDIEMSVRHAIDDEEEGGWASEGGAQWGDLEDGDIVRVPIPRRVRVRVGIVEASRSGGLGHGEDGHMAEGVHGRQGQYDVQNAQGLSNRGKVNQSVGFLERLLMTSEIDEDATGIIDRDVDNLQRAIAQLWSSLERSGMERDSWAGGS</sequence>
<organism evidence="3 4">
    <name type="scientific">Lophiostoma macrostomum CBS 122681</name>
    <dbReference type="NCBI Taxonomy" id="1314788"/>
    <lineage>
        <taxon>Eukaryota</taxon>
        <taxon>Fungi</taxon>
        <taxon>Dikarya</taxon>
        <taxon>Ascomycota</taxon>
        <taxon>Pezizomycotina</taxon>
        <taxon>Dothideomycetes</taxon>
        <taxon>Pleosporomycetidae</taxon>
        <taxon>Pleosporales</taxon>
        <taxon>Lophiostomataceae</taxon>
        <taxon>Lophiostoma</taxon>
    </lineage>
</organism>
<keyword evidence="1" id="KW-0863">Zinc-finger</keyword>
<evidence type="ECO:0000313" key="3">
    <source>
        <dbReference type="EMBL" id="KAF2658546.1"/>
    </source>
</evidence>
<dbReference type="GO" id="GO:0008270">
    <property type="term" value="F:zinc ion binding"/>
    <property type="evidence" value="ECO:0007669"/>
    <property type="project" value="UniProtKB-KW"/>
</dbReference>
<protein>
    <recommendedName>
        <fullName evidence="2">RING-type domain-containing protein</fullName>
    </recommendedName>
</protein>
<keyword evidence="1" id="KW-0479">Metal-binding</keyword>
<reference evidence="3" key="1">
    <citation type="journal article" date="2020" name="Stud. Mycol.">
        <title>101 Dothideomycetes genomes: a test case for predicting lifestyles and emergence of pathogens.</title>
        <authorList>
            <person name="Haridas S."/>
            <person name="Albert R."/>
            <person name="Binder M."/>
            <person name="Bloem J."/>
            <person name="Labutti K."/>
            <person name="Salamov A."/>
            <person name="Andreopoulos B."/>
            <person name="Baker S."/>
            <person name="Barry K."/>
            <person name="Bills G."/>
            <person name="Bluhm B."/>
            <person name="Cannon C."/>
            <person name="Castanera R."/>
            <person name="Culley D."/>
            <person name="Daum C."/>
            <person name="Ezra D."/>
            <person name="Gonzalez J."/>
            <person name="Henrissat B."/>
            <person name="Kuo A."/>
            <person name="Liang C."/>
            <person name="Lipzen A."/>
            <person name="Lutzoni F."/>
            <person name="Magnuson J."/>
            <person name="Mondo S."/>
            <person name="Nolan M."/>
            <person name="Ohm R."/>
            <person name="Pangilinan J."/>
            <person name="Park H.-J."/>
            <person name="Ramirez L."/>
            <person name="Alfaro M."/>
            <person name="Sun H."/>
            <person name="Tritt A."/>
            <person name="Yoshinaga Y."/>
            <person name="Zwiers L.-H."/>
            <person name="Turgeon B."/>
            <person name="Goodwin S."/>
            <person name="Spatafora J."/>
            <person name="Crous P."/>
            <person name="Grigoriev I."/>
        </authorList>
    </citation>
    <scope>NUCLEOTIDE SEQUENCE</scope>
    <source>
        <strain evidence="3">CBS 122681</strain>
    </source>
</reference>